<feature type="transmembrane region" description="Helical" evidence="1">
    <location>
        <begin position="630"/>
        <end position="648"/>
    </location>
</feature>
<feature type="transmembrane region" description="Helical" evidence="1">
    <location>
        <begin position="532"/>
        <end position="551"/>
    </location>
</feature>
<keyword evidence="1" id="KW-0812">Transmembrane</keyword>
<feature type="transmembrane region" description="Helical" evidence="1">
    <location>
        <begin position="572"/>
        <end position="595"/>
    </location>
</feature>
<evidence type="ECO:0000313" key="2">
    <source>
        <dbReference type="EMBL" id="TCO73147.1"/>
    </source>
</evidence>
<keyword evidence="1" id="KW-0472">Membrane</keyword>
<reference evidence="2 3" key="1">
    <citation type="submission" date="2019-03" db="EMBL/GenBank/DDBJ databases">
        <title>Genomic Encyclopedia of Type Strains, Phase IV (KMG-IV): sequencing the most valuable type-strain genomes for metagenomic binning, comparative biology and taxonomic classification.</title>
        <authorList>
            <person name="Goeker M."/>
        </authorList>
    </citation>
    <scope>NUCLEOTIDE SEQUENCE [LARGE SCALE GENOMIC DNA]</scope>
    <source>
        <strain evidence="2 3">DSM 102940</strain>
    </source>
</reference>
<evidence type="ECO:0000256" key="1">
    <source>
        <dbReference type="SAM" id="Phobius"/>
    </source>
</evidence>
<feature type="transmembrane region" description="Helical" evidence="1">
    <location>
        <begin position="400"/>
        <end position="419"/>
    </location>
</feature>
<protein>
    <submittedName>
        <fullName evidence="2">Uncharacterized protein</fullName>
    </submittedName>
</protein>
<gene>
    <name evidence="2" type="ORF">EV214_11649</name>
</gene>
<accession>A0A4R2KKY1</accession>
<feature type="transmembrane region" description="Helical" evidence="1">
    <location>
        <begin position="489"/>
        <end position="512"/>
    </location>
</feature>
<comment type="caution">
    <text evidence="2">The sequence shown here is derived from an EMBL/GenBank/DDBJ whole genome shotgun (WGS) entry which is preliminary data.</text>
</comment>
<keyword evidence="3" id="KW-1185">Reference proteome</keyword>
<dbReference type="OrthoDB" id="3805529at2"/>
<proteinExistence type="predicted"/>
<dbReference type="Proteomes" id="UP000294919">
    <property type="component" value="Unassembled WGS sequence"/>
</dbReference>
<dbReference type="Pfam" id="PF18949">
    <property type="entry name" value="DUF5693"/>
    <property type="match status" value="1"/>
</dbReference>
<dbReference type="RefSeq" id="WP_132245962.1">
    <property type="nucleotide sequence ID" value="NZ_SLWV01000016.1"/>
</dbReference>
<sequence length="719" mass="82518">MKKNYILLLIVAFAVLISSMVAYKRMTVESNNKTVDVVLDYNEFEKMAKQSEHDLGWWFHKLKGQGVRAVALNEENFESMMDENKPLKVEMIGNIIKDMEWEKKYPKPLVDYLNTNEIDAYDLLATTNSKELYNFIKEGLESRYDENKFKIINSKDKYMFLLDGTVEDGLYTQMEKIFDAKEKGFKEVSSLYSSKLIRVGLGLDQKKVNLIKNSGLNVVPRPNNYKRFSGNKLVKATIDDYKKFNIKPAYFIFGGSEVLGYPDGLNILEDYMKKNDIKVGMIESGVQREHIEQDGLYELTRNLGYNAVRVFSMADYIQKRFQYYNYKGAEEIENTLFRAVTERNIRVIYFKPFKYEENIYVTDRSEYVKMFDGFKTRIREHEMTLGQASVMESNKVRNRYKILIGWGIVAAGILLLNAMLQLKEKYKHILLGLGLLGVTGIVVVKPSLATMLLALSAAIIFPSLSMAYFCKRCRDYYNQQIKKEHIFKIIGLGIKDLIICSGISAIGALMVGTILSDIEYLLEMSIFRGVKFSQLVPISIFMILYLGYFGYKNHKAPGESTAIKWEDIKGILFDNVKIVYVIVGVVLGVIGYIYMARTGHETNITPSDLEMIFRNTLEEKLFARPRNKEFLFAFPALIMGVAVAKYGYKHLVFIFGLATVIGQTSIVNTFCHLRTPMVLSLLRTGYSLIFGILLGIIYVLVIYGIMKMFRRLRGEKLDG</sequence>
<name>A0A4R2KKY1_9FIRM</name>
<dbReference type="AlphaFoldDB" id="A0A4R2KKY1"/>
<organism evidence="2 3">
    <name type="scientific">Marinisporobacter balticus</name>
    <dbReference type="NCBI Taxonomy" id="2018667"/>
    <lineage>
        <taxon>Bacteria</taxon>
        <taxon>Bacillati</taxon>
        <taxon>Bacillota</taxon>
        <taxon>Clostridia</taxon>
        <taxon>Peptostreptococcales</taxon>
        <taxon>Thermotaleaceae</taxon>
        <taxon>Marinisporobacter</taxon>
    </lineage>
</organism>
<feature type="transmembrane region" description="Helical" evidence="1">
    <location>
        <begin position="450"/>
        <end position="469"/>
    </location>
</feature>
<feature type="transmembrane region" description="Helical" evidence="1">
    <location>
        <begin position="685"/>
        <end position="706"/>
    </location>
</feature>
<feature type="transmembrane region" description="Helical" evidence="1">
    <location>
        <begin position="426"/>
        <end position="444"/>
    </location>
</feature>
<evidence type="ECO:0000313" key="3">
    <source>
        <dbReference type="Proteomes" id="UP000294919"/>
    </source>
</evidence>
<feature type="transmembrane region" description="Helical" evidence="1">
    <location>
        <begin position="653"/>
        <end position="673"/>
    </location>
</feature>
<dbReference type="EMBL" id="SLWV01000016">
    <property type="protein sequence ID" value="TCO73147.1"/>
    <property type="molecule type" value="Genomic_DNA"/>
</dbReference>
<dbReference type="InterPro" id="IPR043748">
    <property type="entry name" value="DUF5693"/>
</dbReference>
<keyword evidence="1" id="KW-1133">Transmembrane helix</keyword>